<gene>
    <name evidence="2" type="ORF">HYH03_007136</name>
</gene>
<accession>A0A835Y3P4</accession>
<feature type="region of interest" description="Disordered" evidence="1">
    <location>
        <begin position="147"/>
        <end position="169"/>
    </location>
</feature>
<name>A0A835Y3P4_9CHLO</name>
<proteinExistence type="predicted"/>
<dbReference type="AlphaFoldDB" id="A0A835Y3P4"/>
<evidence type="ECO:0000313" key="3">
    <source>
        <dbReference type="Proteomes" id="UP000612055"/>
    </source>
</evidence>
<keyword evidence="3" id="KW-1185">Reference proteome</keyword>
<evidence type="ECO:0000256" key="1">
    <source>
        <dbReference type="SAM" id="MobiDB-lite"/>
    </source>
</evidence>
<dbReference type="OrthoDB" id="547120at2759"/>
<evidence type="ECO:0000313" key="2">
    <source>
        <dbReference type="EMBL" id="KAG2494617.1"/>
    </source>
</evidence>
<feature type="region of interest" description="Disordered" evidence="1">
    <location>
        <begin position="1"/>
        <end position="25"/>
    </location>
</feature>
<dbReference type="EMBL" id="JAEHOE010000029">
    <property type="protein sequence ID" value="KAG2494617.1"/>
    <property type="molecule type" value="Genomic_DNA"/>
</dbReference>
<organism evidence="2 3">
    <name type="scientific">Edaphochlamys debaryana</name>
    <dbReference type="NCBI Taxonomy" id="47281"/>
    <lineage>
        <taxon>Eukaryota</taxon>
        <taxon>Viridiplantae</taxon>
        <taxon>Chlorophyta</taxon>
        <taxon>core chlorophytes</taxon>
        <taxon>Chlorophyceae</taxon>
        <taxon>CS clade</taxon>
        <taxon>Chlamydomonadales</taxon>
        <taxon>Chlamydomonadales incertae sedis</taxon>
        <taxon>Edaphochlamys</taxon>
    </lineage>
</organism>
<sequence>MVSAPRPSPSPSATPSPRAPLAPRPAAPPGLTVVVEDYSAKFVNATITTAIDTDADALAAFIAWFKTTTARVLGVAPDDVIIRAVYKNDDRVARRRRMQEDLSLRVWTKPQLPAYSFLTRLTLTRAYAAAPPSLALLRDSEALLAPTAASTSPRRSALETPSSPAPTPRDVVIVDFSLVRLDSALPPTPPGASAPPSPLRTELLDRLSEGLGAKKVVVTWPPPPPPAPPAPPSENVTSMRVTGMQGHGTIPLGAPTGKAVVWFTDPAFRQLRRPRSPLNLVHWSQRKACTVTKGVCDGCPRAWAALAGTPTQVPIYFKEPMQLDSISVTQINAPGLLRVDLLPWPAVHIPGLNLTASNATLGEPVWNVSRDVSACGDTTVIPIPAERSGTAEPVPRRGTQEALPPRLRKTAVGGVLITVRAQEKGKAPTTLESVTFTGRVLYPKKPRVYFGL</sequence>
<feature type="compositionally biased region" description="Polar residues" evidence="1">
    <location>
        <begin position="148"/>
        <end position="162"/>
    </location>
</feature>
<comment type="caution">
    <text evidence="2">The sequence shown here is derived from an EMBL/GenBank/DDBJ whole genome shotgun (WGS) entry which is preliminary data.</text>
</comment>
<protein>
    <submittedName>
        <fullName evidence="2">Uncharacterized protein</fullName>
    </submittedName>
</protein>
<reference evidence="2" key="1">
    <citation type="journal article" date="2020" name="bioRxiv">
        <title>Comparative genomics of Chlamydomonas.</title>
        <authorList>
            <person name="Craig R.J."/>
            <person name="Hasan A.R."/>
            <person name="Ness R.W."/>
            <person name="Keightley P.D."/>
        </authorList>
    </citation>
    <scope>NUCLEOTIDE SEQUENCE</scope>
    <source>
        <strain evidence="2">CCAP 11/70</strain>
    </source>
</reference>
<dbReference type="Proteomes" id="UP000612055">
    <property type="component" value="Unassembled WGS sequence"/>
</dbReference>